<reference evidence="8" key="2">
    <citation type="submission" date="2025-09" db="UniProtKB">
        <authorList>
            <consortium name="Ensembl"/>
        </authorList>
    </citation>
    <scope>IDENTIFICATION</scope>
</reference>
<dbReference type="GO" id="GO:0000122">
    <property type="term" value="P:negative regulation of transcription by RNA polymerase II"/>
    <property type="evidence" value="ECO:0007669"/>
    <property type="project" value="TreeGrafter"/>
</dbReference>
<dbReference type="EC" id="2.3.1.286" evidence="1"/>
<keyword evidence="4" id="KW-0520">NAD</keyword>
<evidence type="ECO:0000256" key="2">
    <source>
        <dbReference type="ARBA" id="ARBA00022723"/>
    </source>
</evidence>
<dbReference type="GO" id="GO:0046969">
    <property type="term" value="F:histone H3K9 deacetylase activity, NAD-dependent"/>
    <property type="evidence" value="ECO:0007669"/>
    <property type="project" value="TreeGrafter"/>
</dbReference>
<dbReference type="GO" id="GO:0070403">
    <property type="term" value="F:NAD+ binding"/>
    <property type="evidence" value="ECO:0007669"/>
    <property type="project" value="TreeGrafter"/>
</dbReference>
<evidence type="ECO:0000256" key="6">
    <source>
        <dbReference type="SAM" id="MobiDB-lite"/>
    </source>
</evidence>
<evidence type="ECO:0000259" key="7">
    <source>
        <dbReference type="PROSITE" id="PS50305"/>
    </source>
</evidence>
<evidence type="ECO:0000256" key="5">
    <source>
        <dbReference type="PROSITE-ProRule" id="PRU00236"/>
    </source>
</evidence>
<dbReference type="Proteomes" id="UP000694413">
    <property type="component" value="Unassembled WGS sequence"/>
</dbReference>
<feature type="region of interest" description="Disordered" evidence="6">
    <location>
        <begin position="1"/>
        <end position="21"/>
    </location>
</feature>
<dbReference type="SUPFAM" id="SSF52467">
    <property type="entry name" value="DHS-like NAD/FAD-binding domain"/>
    <property type="match status" value="1"/>
</dbReference>
<feature type="domain" description="Deacetylase sirtuin-type" evidence="7">
    <location>
        <begin position="40"/>
        <end position="172"/>
    </location>
</feature>
<protein>
    <recommendedName>
        <fullName evidence="1">protein acetyllysine N-acetyltransferase</fullName>
        <ecNumber evidence="1">2.3.1.286</ecNumber>
    </recommendedName>
</protein>
<dbReference type="Ensembl" id="ENSZALT00000012982.1">
    <property type="protein sequence ID" value="ENSZALP00000009275.1"/>
    <property type="gene ID" value="ENSZALG00000007995.1"/>
</dbReference>
<dbReference type="GO" id="GO:0005634">
    <property type="term" value="C:nucleus"/>
    <property type="evidence" value="ECO:0007669"/>
    <property type="project" value="TreeGrafter"/>
</dbReference>
<sequence length="172" mass="18575">MRVGGPQAGPGSPPGRTQGATCLGEGRAGLSTVLCIFDPPEELERKVQELAELIRSSSHVVFHTGAGISTASGIPDFRDKLAELHGNMFVEECVKCGKYVRLALGEPRALCVFCRGKLRDTILDWEDSLPDRDLTLADEACRSNPGSWSLSTSRQPNTTARPTCASTATWMR</sequence>
<dbReference type="InterPro" id="IPR026590">
    <property type="entry name" value="Ssirtuin_cat_dom"/>
</dbReference>
<dbReference type="PROSITE" id="PS50305">
    <property type="entry name" value="SIRTUIN"/>
    <property type="match status" value="1"/>
</dbReference>
<evidence type="ECO:0000256" key="1">
    <source>
        <dbReference type="ARBA" id="ARBA00012928"/>
    </source>
</evidence>
<dbReference type="GO" id="GO:0046872">
    <property type="term" value="F:metal ion binding"/>
    <property type="evidence" value="ECO:0007669"/>
    <property type="project" value="UniProtKB-KW"/>
</dbReference>
<dbReference type="InterPro" id="IPR050134">
    <property type="entry name" value="NAD-dep_sirtuin_deacylases"/>
</dbReference>
<accession>A0A8D2MKU6</accession>
<keyword evidence="3" id="KW-0862">Zinc</keyword>
<dbReference type="PANTHER" id="PTHR11085">
    <property type="entry name" value="NAD-DEPENDENT PROTEIN DEACYLASE SIRTUIN-5, MITOCHONDRIAL-RELATED"/>
    <property type="match status" value="1"/>
</dbReference>
<dbReference type="InterPro" id="IPR029035">
    <property type="entry name" value="DHS-like_NAD/FAD-binding_dom"/>
</dbReference>
<dbReference type="Gene3D" id="3.40.50.1220">
    <property type="entry name" value="TPP-binding domain"/>
    <property type="match status" value="2"/>
</dbReference>
<dbReference type="PANTHER" id="PTHR11085:SF12">
    <property type="entry name" value="NAD-DEPENDENT PROTEIN DEACYLASE SIRTUIN-6"/>
    <property type="match status" value="1"/>
</dbReference>
<dbReference type="GO" id="GO:0003714">
    <property type="term" value="F:transcription corepressor activity"/>
    <property type="evidence" value="ECO:0007669"/>
    <property type="project" value="TreeGrafter"/>
</dbReference>
<dbReference type="Gene3D" id="2.20.28.200">
    <property type="match status" value="1"/>
</dbReference>
<keyword evidence="2" id="KW-0479">Metal-binding</keyword>
<proteinExistence type="predicted"/>
<evidence type="ECO:0000256" key="3">
    <source>
        <dbReference type="ARBA" id="ARBA00022833"/>
    </source>
</evidence>
<comment type="caution">
    <text evidence="5">Lacks conserved residue(s) required for the propagation of feature annotation.</text>
</comment>
<evidence type="ECO:0000313" key="9">
    <source>
        <dbReference type="Proteomes" id="UP000694413"/>
    </source>
</evidence>
<feature type="compositionally biased region" description="Polar residues" evidence="6">
    <location>
        <begin position="144"/>
        <end position="172"/>
    </location>
</feature>
<dbReference type="AlphaFoldDB" id="A0A8D2MKU6"/>
<evidence type="ECO:0000313" key="8">
    <source>
        <dbReference type="Ensembl" id="ENSZALP00000009275.1"/>
    </source>
</evidence>
<feature type="region of interest" description="Disordered" evidence="6">
    <location>
        <begin position="143"/>
        <end position="172"/>
    </location>
</feature>
<evidence type="ECO:0000256" key="4">
    <source>
        <dbReference type="ARBA" id="ARBA00023027"/>
    </source>
</evidence>
<name>A0A8D2MKU6_ZONAL</name>
<keyword evidence="9" id="KW-1185">Reference proteome</keyword>
<reference evidence="8" key="1">
    <citation type="submission" date="2025-08" db="UniProtKB">
        <authorList>
            <consortium name="Ensembl"/>
        </authorList>
    </citation>
    <scope>IDENTIFICATION</scope>
</reference>
<organism evidence="8 9">
    <name type="scientific">Zonotrichia albicollis</name>
    <name type="common">White-throated sparrow</name>
    <name type="synonym">Fringilla albicollis</name>
    <dbReference type="NCBI Taxonomy" id="44394"/>
    <lineage>
        <taxon>Eukaryota</taxon>
        <taxon>Metazoa</taxon>
        <taxon>Chordata</taxon>
        <taxon>Craniata</taxon>
        <taxon>Vertebrata</taxon>
        <taxon>Euteleostomi</taxon>
        <taxon>Archelosauria</taxon>
        <taxon>Archosauria</taxon>
        <taxon>Dinosauria</taxon>
        <taxon>Saurischia</taxon>
        <taxon>Theropoda</taxon>
        <taxon>Coelurosauria</taxon>
        <taxon>Aves</taxon>
        <taxon>Neognathae</taxon>
        <taxon>Neoaves</taxon>
        <taxon>Telluraves</taxon>
        <taxon>Australaves</taxon>
        <taxon>Passeriformes</taxon>
        <taxon>Passerellidae</taxon>
        <taxon>Zonotrichia</taxon>
    </lineage>
</organism>